<evidence type="ECO:0000256" key="1">
    <source>
        <dbReference type="ARBA" id="ARBA00004442"/>
    </source>
</evidence>
<reference evidence="4" key="2">
    <citation type="submission" date="2021-12" db="EMBL/GenBank/DDBJ databases">
        <authorList>
            <person name="Veyrier F.J."/>
        </authorList>
    </citation>
    <scope>NUCLEOTIDE SEQUENCE</scope>
    <source>
        <strain evidence="4">1258/02</strain>
    </source>
</reference>
<sequence length="299" mass="32523">MNMFKCSMWAMMVGLTACGGGGGGSGVAGSQPDTGLSALNAVPEAYRAQVRQAKTWQFEMENEHSIFTAELFDKAYGNKDAEIDLSGLPLGLNDYPYKDTEKAKRPFTMNTVFGEQKLKTGDVVTTDGVFRVYQQPYSIVVGNYTTGLQLNNDPRKAWADADADFLITDILGLATTQEAVDALNIQATYRGEAFTAKDRGELVYQVDFKARNGSGEITGLDQFGRIALEKGNIATMPEWLDMKNVVGISATATSEKQGKAGYTLMFAGPKAEEISGMVQANPEWQRKRDEGIIGFGGKR</sequence>
<dbReference type="Proteomes" id="UP000294721">
    <property type="component" value="Unassembled WGS sequence"/>
</dbReference>
<dbReference type="Proteomes" id="UP000829756">
    <property type="component" value="Chromosome"/>
</dbReference>
<keyword evidence="5" id="KW-1185">Reference proteome</keyword>
<organism evidence="4 6">
    <name type="scientific">Uruburuella suis</name>
    <dbReference type="NCBI Taxonomy" id="252130"/>
    <lineage>
        <taxon>Bacteria</taxon>
        <taxon>Pseudomonadati</taxon>
        <taxon>Pseudomonadota</taxon>
        <taxon>Betaproteobacteria</taxon>
        <taxon>Neisseriales</taxon>
        <taxon>Neisseriaceae</taxon>
        <taxon>Uruburuella</taxon>
    </lineage>
</organism>
<evidence type="ECO:0000313" key="4">
    <source>
        <dbReference type="EMBL" id="UOO80080.1"/>
    </source>
</evidence>
<dbReference type="InterPro" id="IPR011250">
    <property type="entry name" value="OMP/PagP_B-barrel"/>
</dbReference>
<comment type="subcellular location">
    <subcellularLocation>
        <location evidence="1">Cell outer membrane</location>
    </subcellularLocation>
</comment>
<dbReference type="Gene3D" id="2.40.160.90">
    <property type="match status" value="1"/>
</dbReference>
<dbReference type="Pfam" id="PF08794">
    <property type="entry name" value="FHBP_C"/>
    <property type="match status" value="1"/>
</dbReference>
<evidence type="ECO:0000313" key="3">
    <source>
        <dbReference type="EMBL" id="TCP06003.1"/>
    </source>
</evidence>
<dbReference type="GO" id="GO:0009279">
    <property type="term" value="C:cell outer membrane"/>
    <property type="evidence" value="ECO:0007669"/>
    <property type="project" value="UniProtKB-SubCell"/>
</dbReference>
<dbReference type="KEGG" id="usu:LVJ78_03455"/>
<protein>
    <submittedName>
        <fullName evidence="4">Factor H binding family protein</fullName>
    </submittedName>
    <submittedName>
        <fullName evidence="3">Lipoprotein GNA1870-like protein</fullName>
    </submittedName>
</protein>
<name>A0AAE9GYE6_9NEIS</name>
<evidence type="ECO:0000313" key="6">
    <source>
        <dbReference type="Proteomes" id="UP000829756"/>
    </source>
</evidence>
<dbReference type="AlphaFoldDB" id="A0AAE9GYE6"/>
<dbReference type="EMBL" id="CP091507">
    <property type="protein sequence ID" value="UOO80080.1"/>
    <property type="molecule type" value="Genomic_DNA"/>
</dbReference>
<accession>A0AAE9GYE6</accession>
<dbReference type="EMBL" id="SLXE01000015">
    <property type="protein sequence ID" value="TCP06003.1"/>
    <property type="molecule type" value="Genomic_DNA"/>
</dbReference>
<dbReference type="SUPFAM" id="SSF56925">
    <property type="entry name" value="OMPA-like"/>
    <property type="match status" value="1"/>
</dbReference>
<dbReference type="PROSITE" id="PS51257">
    <property type="entry name" value="PROKAR_LIPOPROTEIN"/>
    <property type="match status" value="1"/>
</dbReference>
<reference evidence="4" key="3">
    <citation type="journal article" date="2022" name="Res Sq">
        <title>Evolution of multicellular longitudinally dividing oral cavity symbionts (Neisseriaceae).</title>
        <authorList>
            <person name="Nyongesa S."/>
            <person name="Weber P."/>
            <person name="Bernet E."/>
            <person name="Pullido F."/>
            <person name="Nieckarz M."/>
            <person name="Delaby M."/>
            <person name="Nieves C."/>
            <person name="Viehboeck T."/>
            <person name="Krause N."/>
            <person name="Rivera-Millot A."/>
            <person name="Nakamura A."/>
            <person name="Vischer N."/>
            <person name="VanNieuwenhze M."/>
            <person name="Brun Y."/>
            <person name="Cava F."/>
            <person name="Bulgheresi S."/>
            <person name="Veyrier F."/>
        </authorList>
    </citation>
    <scope>NUCLEOTIDE SEQUENCE</scope>
    <source>
        <strain evidence="4">1258/02</strain>
    </source>
</reference>
<reference evidence="3 5" key="1">
    <citation type="submission" date="2019-03" db="EMBL/GenBank/DDBJ databases">
        <title>Genomic Encyclopedia of Type Strains, Phase IV (KMG-IV): sequencing the most valuable type-strain genomes for metagenomic binning, comparative biology and taxonomic classification.</title>
        <authorList>
            <person name="Goeker M."/>
        </authorList>
    </citation>
    <scope>NUCLEOTIDE SEQUENCE [LARGE SCALE GENOMIC DNA]</scope>
    <source>
        <strain evidence="3 5">DSM 17474</strain>
    </source>
</reference>
<dbReference type="RefSeq" id="WP_132953999.1">
    <property type="nucleotide sequence ID" value="NZ_CP091507.1"/>
</dbReference>
<evidence type="ECO:0000313" key="5">
    <source>
        <dbReference type="Proteomes" id="UP000294721"/>
    </source>
</evidence>
<evidence type="ECO:0000259" key="2">
    <source>
        <dbReference type="Pfam" id="PF08794"/>
    </source>
</evidence>
<proteinExistence type="predicted"/>
<dbReference type="InterPro" id="IPR014902">
    <property type="entry name" value="FHBP-like_C"/>
</dbReference>
<feature type="domain" description="Factor H binding protein-like C-terminal" evidence="2">
    <location>
        <begin position="186"/>
        <end position="278"/>
    </location>
</feature>
<gene>
    <name evidence="3" type="ORF">EV680_11560</name>
    <name evidence="4" type="ORF">LVJ78_03455</name>
</gene>